<gene>
    <name evidence="3" type="ORF">ASZ90_013561</name>
</gene>
<proteinExistence type="predicted"/>
<sequence length="215" mass="25052">MLRELDDKRGELGQKSLGLKDGPREQNAEASKWAARRNELNQATEQLIDTAQDFKKLRDECNKNVAQSKRKRDECNELVSQLYQKIDSIRKQHSNHRAGERSITDLRREIDYLEFRQQTEVLSPDKEKQLVNKIAALQAEFNGRKEELEKTEEMKKLLDEAQSLRDQASSYHDKVINFAEMAQECHDQMISNFKEADQTRAEADAAQREFLKALQ</sequence>
<dbReference type="EMBL" id="LNQE01001481">
    <property type="protein sequence ID" value="KUG16745.1"/>
    <property type="molecule type" value="Genomic_DNA"/>
</dbReference>
<evidence type="ECO:0000313" key="3">
    <source>
        <dbReference type="EMBL" id="KUG16745.1"/>
    </source>
</evidence>
<protein>
    <submittedName>
        <fullName evidence="3">Phosphoserine phosphatase</fullName>
        <ecNumber evidence="3">3.1.3.3</ecNumber>
    </submittedName>
</protein>
<dbReference type="Pfam" id="PF23435">
    <property type="entry name" value="DUF7121"/>
    <property type="match status" value="1"/>
</dbReference>
<dbReference type="SUPFAM" id="SSF58104">
    <property type="entry name" value="Methyl-accepting chemotaxis protein (MCP) signaling domain"/>
    <property type="match status" value="1"/>
</dbReference>
<name>A0A0W8F7A1_9ZZZZ</name>
<evidence type="ECO:0000256" key="1">
    <source>
        <dbReference type="SAM" id="Coils"/>
    </source>
</evidence>
<accession>A0A0W8F7A1</accession>
<keyword evidence="1" id="KW-0175">Coiled coil</keyword>
<dbReference type="InterPro" id="IPR055545">
    <property type="entry name" value="DUF7121"/>
</dbReference>
<feature type="coiled-coil region" evidence="1">
    <location>
        <begin position="134"/>
        <end position="174"/>
    </location>
</feature>
<keyword evidence="3" id="KW-0378">Hydrolase</keyword>
<comment type="caution">
    <text evidence="3">The sequence shown here is derived from an EMBL/GenBank/DDBJ whole genome shotgun (WGS) entry which is preliminary data.</text>
</comment>
<organism evidence="3">
    <name type="scientific">hydrocarbon metagenome</name>
    <dbReference type="NCBI Taxonomy" id="938273"/>
    <lineage>
        <taxon>unclassified sequences</taxon>
        <taxon>metagenomes</taxon>
        <taxon>ecological metagenomes</taxon>
    </lineage>
</organism>
<reference evidence="3" key="1">
    <citation type="journal article" date="2015" name="Proc. Natl. Acad. Sci. U.S.A.">
        <title>Networks of energetic and metabolic interactions define dynamics in microbial communities.</title>
        <authorList>
            <person name="Embree M."/>
            <person name="Liu J.K."/>
            <person name="Al-Bassam M.M."/>
            <person name="Zengler K."/>
        </authorList>
    </citation>
    <scope>NUCLEOTIDE SEQUENCE</scope>
</reference>
<evidence type="ECO:0000256" key="2">
    <source>
        <dbReference type="SAM" id="MobiDB-lite"/>
    </source>
</evidence>
<dbReference type="EC" id="3.1.3.3" evidence="3"/>
<dbReference type="GO" id="GO:0016787">
    <property type="term" value="F:hydrolase activity"/>
    <property type="evidence" value="ECO:0007669"/>
    <property type="project" value="UniProtKB-KW"/>
</dbReference>
<feature type="compositionally biased region" description="Basic and acidic residues" evidence="2">
    <location>
        <begin position="1"/>
        <end position="12"/>
    </location>
</feature>
<dbReference type="AlphaFoldDB" id="A0A0W8F7A1"/>
<feature type="region of interest" description="Disordered" evidence="2">
    <location>
        <begin position="1"/>
        <end position="37"/>
    </location>
</feature>